<comment type="catalytic activity">
    <reaction evidence="6">
        <text>Thiol-dependent hydrolysis of ester, thioester, amide, peptide and isopeptide bonds formed by the C-terminal Gly of ubiquitin (a 76-residue protein attached to proteins as an intracellular targeting signal).</text>
        <dbReference type="EC" id="3.4.19.12"/>
    </reaction>
</comment>
<protein>
    <recommendedName>
        <fullName evidence="6">Ubiquitin carboxyl-terminal hydrolase MINDY</fullName>
        <ecNumber evidence="6">3.4.19.12</ecNumber>
    </recommendedName>
</protein>
<keyword evidence="2" id="KW-0479">Metal-binding</keyword>
<dbReference type="Gene3D" id="2.30.30.380">
    <property type="entry name" value="Zn-finger domain of Sec23/24"/>
    <property type="match status" value="1"/>
</dbReference>
<organism evidence="9">
    <name type="scientific">Hirondellea gigas</name>
    <dbReference type="NCBI Taxonomy" id="1518452"/>
    <lineage>
        <taxon>Eukaryota</taxon>
        <taxon>Metazoa</taxon>
        <taxon>Ecdysozoa</taxon>
        <taxon>Arthropoda</taxon>
        <taxon>Crustacea</taxon>
        <taxon>Multicrustacea</taxon>
        <taxon>Malacostraca</taxon>
        <taxon>Eumalacostraca</taxon>
        <taxon>Peracarida</taxon>
        <taxon>Amphipoda</taxon>
        <taxon>Amphilochidea</taxon>
        <taxon>Lysianassida</taxon>
        <taxon>Lysianassidira</taxon>
        <taxon>Lysianassoidea</taxon>
        <taxon>Lysianassidae</taxon>
        <taxon>Hirondellea</taxon>
    </lineage>
</organism>
<feature type="compositionally biased region" description="Polar residues" evidence="7">
    <location>
        <begin position="1"/>
        <end position="13"/>
    </location>
</feature>
<keyword evidence="4" id="KW-0862">Zinc</keyword>
<evidence type="ECO:0000256" key="2">
    <source>
        <dbReference type="ARBA" id="ARBA00022723"/>
    </source>
</evidence>
<dbReference type="GO" id="GO:1990380">
    <property type="term" value="F:K48-linked deubiquitinase activity"/>
    <property type="evidence" value="ECO:0007669"/>
    <property type="project" value="UniProtKB-UniRule"/>
</dbReference>
<feature type="region of interest" description="Disordered" evidence="7">
    <location>
        <begin position="1"/>
        <end position="33"/>
    </location>
</feature>
<feature type="domain" description="RanBP2-type" evidence="8">
    <location>
        <begin position="378"/>
        <end position="407"/>
    </location>
</feature>
<name>A0A6A7GB45_9CRUS</name>
<dbReference type="PROSITE" id="PS50199">
    <property type="entry name" value="ZF_RANBP2_2"/>
    <property type="match status" value="1"/>
</dbReference>
<dbReference type="InterPro" id="IPR036443">
    <property type="entry name" value="Znf_RanBP2_sf"/>
</dbReference>
<dbReference type="InterPro" id="IPR001876">
    <property type="entry name" value="Znf_RanBP2"/>
</dbReference>
<keyword evidence="6" id="KW-0833">Ubl conjugation pathway</keyword>
<evidence type="ECO:0000259" key="8">
    <source>
        <dbReference type="PROSITE" id="PS50199"/>
    </source>
</evidence>
<keyword evidence="3 5" id="KW-0863">Zinc-finger</keyword>
<evidence type="ECO:0000313" key="9">
    <source>
        <dbReference type="EMBL" id="LAC27911.1"/>
    </source>
</evidence>
<keyword evidence="6" id="KW-0645">Protease</keyword>
<dbReference type="SMART" id="SM01174">
    <property type="entry name" value="DUF4205"/>
    <property type="match status" value="1"/>
</dbReference>
<evidence type="ECO:0000256" key="6">
    <source>
        <dbReference type="RuleBase" id="RU367088"/>
    </source>
</evidence>
<dbReference type="EMBL" id="IACT01008799">
    <property type="protein sequence ID" value="LAC27911.1"/>
    <property type="molecule type" value="mRNA"/>
</dbReference>
<dbReference type="Pfam" id="PF13898">
    <property type="entry name" value="MINDY-3_4_CD"/>
    <property type="match status" value="1"/>
</dbReference>
<dbReference type="InterPro" id="IPR025257">
    <property type="entry name" value="MINDY-3/4_CD"/>
</dbReference>
<dbReference type="GO" id="GO:0004843">
    <property type="term" value="F:cysteine-type deubiquitinase activity"/>
    <property type="evidence" value="ECO:0007669"/>
    <property type="project" value="UniProtKB-UniRule"/>
</dbReference>
<evidence type="ECO:0000256" key="5">
    <source>
        <dbReference type="PROSITE-ProRule" id="PRU00322"/>
    </source>
</evidence>
<dbReference type="SUPFAM" id="SSF90209">
    <property type="entry name" value="Ran binding protein zinc finger-like"/>
    <property type="match status" value="1"/>
</dbReference>
<evidence type="ECO:0000256" key="1">
    <source>
        <dbReference type="ARBA" id="ARBA00011074"/>
    </source>
</evidence>
<dbReference type="EC" id="3.4.19.12" evidence="6"/>
<reference evidence="9" key="1">
    <citation type="submission" date="2017-11" db="EMBL/GenBank/DDBJ databases">
        <title>The sensing device of the deep-sea amphipod.</title>
        <authorList>
            <person name="Kobayashi H."/>
            <person name="Nagahama T."/>
            <person name="Arai W."/>
            <person name="Sasagawa Y."/>
            <person name="Umeda M."/>
            <person name="Hayashi T."/>
            <person name="Nikaido I."/>
            <person name="Watanabe H."/>
            <person name="Oguri K."/>
            <person name="Kitazato H."/>
            <person name="Fujioka K."/>
            <person name="Kido Y."/>
            <person name="Takami H."/>
        </authorList>
    </citation>
    <scope>NUCLEOTIDE SEQUENCE</scope>
    <source>
        <tissue evidence="9">Whole body</tissue>
    </source>
</reference>
<comment type="similarity">
    <text evidence="1 6">Belongs to the MINDY deubiquitinase family. FAM188 subfamily.</text>
</comment>
<keyword evidence="6 9" id="KW-0378">Hydrolase</keyword>
<dbReference type="GO" id="GO:0008270">
    <property type="term" value="F:zinc ion binding"/>
    <property type="evidence" value="ECO:0007669"/>
    <property type="project" value="UniProtKB-KW"/>
</dbReference>
<evidence type="ECO:0000256" key="7">
    <source>
        <dbReference type="SAM" id="MobiDB-lite"/>
    </source>
</evidence>
<sequence length="489" mass="54990">MDSNDNELKTASSENRESKLESVNSPPEYPELDKPTLASLDNLLFGSQPNPQDVERWHTQGFMFSEHSNLPFGLIQLYGGPCGILAPIQAYILRDMIFSPNRIQSFQNNDVPLRPNNAQRSEALVRTLSDIIVRSASSDEYIVLLTSDGERILRTPSVNAINIRAFISSNMSSFHSKIGVLLFIYTVILNRGIKQVLADIDDPQPLVQRFGHCSQELVNLMICGRASTNVFDGEKVLGDSEEQNEHAYSLKGIPQQNEIGFLTVLEALRYSKVGDYYKTPKCPIWVVGSSSHYTVMFALNSNIGKLSPEEERKRTMKKIFQQLDPHENGFVLFDKLPELIALTDLQFTAEQIRKEIKGDAEVLLFLDFFAAILQCEASDQDWSCSACTFLNVASNLSCEICQTIKPETKLVKDVVANHELVPSNFTLYHYNGIEGHKNAQAECRCVKVWPDQGDPSNWGHEGLAEVIQTKWPYALVQFPGEFPHEPKIT</sequence>
<dbReference type="GO" id="GO:0071108">
    <property type="term" value="P:protein K48-linked deubiquitination"/>
    <property type="evidence" value="ECO:0007669"/>
    <property type="project" value="InterPro"/>
</dbReference>
<dbReference type="PANTHER" id="PTHR12473">
    <property type="entry name" value="UBIQUITIN CARBOXYL-TERMINAL HYDROLASE MINDY-4-RELATED"/>
    <property type="match status" value="1"/>
</dbReference>
<dbReference type="SMART" id="SM00547">
    <property type="entry name" value="ZnF_RBZ"/>
    <property type="match status" value="1"/>
</dbReference>
<evidence type="ECO:0000256" key="3">
    <source>
        <dbReference type="ARBA" id="ARBA00022771"/>
    </source>
</evidence>
<evidence type="ECO:0000256" key="4">
    <source>
        <dbReference type="ARBA" id="ARBA00022833"/>
    </source>
</evidence>
<dbReference type="GO" id="GO:0006508">
    <property type="term" value="P:proteolysis"/>
    <property type="evidence" value="ECO:0007669"/>
    <property type="project" value="UniProtKB-KW"/>
</dbReference>
<dbReference type="InterPro" id="IPR039785">
    <property type="entry name" value="MINY3/4"/>
</dbReference>
<accession>A0A6A7GB45</accession>
<dbReference type="PANTHER" id="PTHR12473:SF8">
    <property type="entry name" value="UBIQUITIN CARBOXYL-TERMINAL HYDROLASE MINDY-4-RELATED"/>
    <property type="match status" value="1"/>
</dbReference>
<comment type="function">
    <text evidence="6">Hydrolase that can remove 'Lys-48'-linked conjugated ubiquitin from proteins.</text>
</comment>
<dbReference type="AlphaFoldDB" id="A0A6A7GB45"/>
<proteinExistence type="evidence at transcript level"/>
<keyword evidence="6" id="KW-0788">Thiol protease</keyword>
<dbReference type="PROSITE" id="PS01358">
    <property type="entry name" value="ZF_RANBP2_1"/>
    <property type="match status" value="1"/>
</dbReference>